<comment type="caution">
    <text evidence="2">The sequence shown here is derived from an EMBL/GenBank/DDBJ whole genome shotgun (WGS) entry which is preliminary data.</text>
</comment>
<gene>
    <name evidence="2" type="ORF">Ciccas_010890</name>
</gene>
<name>A0ABD2PUU9_9PLAT</name>
<dbReference type="EMBL" id="JBJKFK010002859">
    <property type="protein sequence ID" value="KAL3310542.1"/>
    <property type="molecule type" value="Genomic_DNA"/>
</dbReference>
<dbReference type="Proteomes" id="UP001626550">
    <property type="component" value="Unassembled WGS sequence"/>
</dbReference>
<evidence type="ECO:0000313" key="3">
    <source>
        <dbReference type="Proteomes" id="UP001626550"/>
    </source>
</evidence>
<organism evidence="2 3">
    <name type="scientific">Cichlidogyrus casuarinus</name>
    <dbReference type="NCBI Taxonomy" id="1844966"/>
    <lineage>
        <taxon>Eukaryota</taxon>
        <taxon>Metazoa</taxon>
        <taxon>Spiralia</taxon>
        <taxon>Lophotrochozoa</taxon>
        <taxon>Platyhelminthes</taxon>
        <taxon>Monogenea</taxon>
        <taxon>Monopisthocotylea</taxon>
        <taxon>Dactylogyridea</taxon>
        <taxon>Ancyrocephalidae</taxon>
        <taxon>Cichlidogyrus</taxon>
    </lineage>
</organism>
<accession>A0ABD2PUU9</accession>
<keyword evidence="3" id="KW-1185">Reference proteome</keyword>
<reference evidence="2 3" key="1">
    <citation type="submission" date="2024-11" db="EMBL/GenBank/DDBJ databases">
        <title>Adaptive evolution of stress response genes in parasites aligns with host niche diversity.</title>
        <authorList>
            <person name="Hahn C."/>
            <person name="Resl P."/>
        </authorList>
    </citation>
    <scope>NUCLEOTIDE SEQUENCE [LARGE SCALE GENOMIC DNA]</scope>
    <source>
        <strain evidence="2">EGGRZ-B1_66</strain>
        <tissue evidence="2">Body</tissue>
    </source>
</reference>
<dbReference type="AlphaFoldDB" id="A0ABD2PUU9"/>
<protein>
    <submittedName>
        <fullName evidence="2">Uncharacterized protein</fullName>
    </submittedName>
</protein>
<feature type="compositionally biased region" description="Acidic residues" evidence="1">
    <location>
        <begin position="111"/>
        <end position="136"/>
    </location>
</feature>
<evidence type="ECO:0000256" key="1">
    <source>
        <dbReference type="SAM" id="MobiDB-lite"/>
    </source>
</evidence>
<sequence>MVYYQSLTLHYVTATFAYRSIVLGAFQCGMSGSDFTQGALDQLRRFCISPKALYGITTDGASNMLKMTREIALDLDLNSTLVEEEVQDEQILSQYEGSDEESDTDVASGCEDSEDSTDSSADESLAEDSVVDESVEPTDIPQLELSGASAIACI</sequence>
<feature type="region of interest" description="Disordered" evidence="1">
    <location>
        <begin position="88"/>
        <end position="142"/>
    </location>
</feature>
<evidence type="ECO:0000313" key="2">
    <source>
        <dbReference type="EMBL" id="KAL3310542.1"/>
    </source>
</evidence>
<proteinExistence type="predicted"/>